<dbReference type="AlphaFoldDB" id="A0A1W4WLC9"/>
<dbReference type="Proteomes" id="UP000192223">
    <property type="component" value="Unplaced"/>
</dbReference>
<gene>
    <name evidence="3" type="primary">LOC108734279</name>
</gene>
<sequence length="281" mass="32528">MYYFITLTPTTWLVIGACVIILCIVLWATLKLLAKLEKRQRNISLASCFIATISGYLNQGYIIATAISANLVAKITTSYEYFPIKEIHELENQQKYGLCIRTGSYGFNNFSRYEDGKKLLLDKWINIVNVPECGNVNKEEVLVTKPCRDNLFHLENVAIMEYLLDNKIISCELTELPQKLFKTDNSIILNKFAERRLNDTLNVVYLQMLESGIRNRIKSQWLQRKIQEDNKKVLSPVTMQHMRGIFILNVFFMFEILVFNANNNSKSTKPKKLQKIIISKP</sequence>
<evidence type="ECO:0000313" key="3">
    <source>
        <dbReference type="RefSeq" id="XP_018321262.1"/>
    </source>
</evidence>
<dbReference type="KEGG" id="apln:108734279"/>
<name>A0A1W4WLC9_AGRPL</name>
<feature type="transmembrane region" description="Helical" evidence="1">
    <location>
        <begin position="244"/>
        <end position="261"/>
    </location>
</feature>
<organism evidence="2 3">
    <name type="scientific">Agrilus planipennis</name>
    <name type="common">Emerald ash borer</name>
    <name type="synonym">Agrilus marcopoli</name>
    <dbReference type="NCBI Taxonomy" id="224129"/>
    <lineage>
        <taxon>Eukaryota</taxon>
        <taxon>Metazoa</taxon>
        <taxon>Ecdysozoa</taxon>
        <taxon>Arthropoda</taxon>
        <taxon>Hexapoda</taxon>
        <taxon>Insecta</taxon>
        <taxon>Pterygota</taxon>
        <taxon>Neoptera</taxon>
        <taxon>Endopterygota</taxon>
        <taxon>Coleoptera</taxon>
        <taxon>Polyphaga</taxon>
        <taxon>Elateriformia</taxon>
        <taxon>Buprestoidea</taxon>
        <taxon>Buprestidae</taxon>
        <taxon>Agrilinae</taxon>
        <taxon>Agrilus</taxon>
    </lineage>
</organism>
<keyword evidence="1" id="KW-1133">Transmembrane helix</keyword>
<keyword evidence="2" id="KW-1185">Reference proteome</keyword>
<protein>
    <submittedName>
        <fullName evidence="3">Uncharacterized protein LOC108734279</fullName>
    </submittedName>
</protein>
<dbReference type="OrthoDB" id="8185396at2759"/>
<accession>A0A1W4WLC9</accession>
<dbReference type="GeneID" id="108734279"/>
<feature type="transmembrane region" description="Helical" evidence="1">
    <location>
        <begin position="12"/>
        <end position="34"/>
    </location>
</feature>
<keyword evidence="1" id="KW-0812">Transmembrane</keyword>
<evidence type="ECO:0000256" key="1">
    <source>
        <dbReference type="SAM" id="Phobius"/>
    </source>
</evidence>
<keyword evidence="1" id="KW-0472">Membrane</keyword>
<dbReference type="RefSeq" id="XP_018321262.1">
    <property type="nucleotide sequence ID" value="XM_018465760.2"/>
</dbReference>
<reference evidence="3" key="1">
    <citation type="submission" date="2025-08" db="UniProtKB">
        <authorList>
            <consortium name="RefSeq"/>
        </authorList>
    </citation>
    <scope>IDENTIFICATION</scope>
    <source>
        <tissue evidence="3">Entire body</tissue>
    </source>
</reference>
<proteinExistence type="predicted"/>
<dbReference type="InParanoid" id="A0A1W4WLC9"/>
<evidence type="ECO:0000313" key="2">
    <source>
        <dbReference type="Proteomes" id="UP000192223"/>
    </source>
</evidence>
<dbReference type="SUPFAM" id="SSF53850">
    <property type="entry name" value="Periplasmic binding protein-like II"/>
    <property type="match status" value="1"/>
</dbReference>